<reference evidence="1" key="1">
    <citation type="submission" date="2020-05" db="EMBL/GenBank/DDBJ databases">
        <title>Large-scale comparative analyses of tick genomes elucidate their genetic diversity and vector capacities.</title>
        <authorList>
            <person name="Jia N."/>
            <person name="Wang J."/>
            <person name="Shi W."/>
            <person name="Du L."/>
            <person name="Sun Y."/>
            <person name="Zhan W."/>
            <person name="Jiang J."/>
            <person name="Wang Q."/>
            <person name="Zhang B."/>
            <person name="Ji P."/>
            <person name="Sakyi L.B."/>
            <person name="Cui X."/>
            <person name="Yuan T."/>
            <person name="Jiang B."/>
            <person name="Yang W."/>
            <person name="Lam T.T.-Y."/>
            <person name="Chang Q."/>
            <person name="Ding S."/>
            <person name="Wang X."/>
            <person name="Zhu J."/>
            <person name="Ruan X."/>
            <person name="Zhao L."/>
            <person name="Wei J."/>
            <person name="Que T."/>
            <person name="Du C."/>
            <person name="Cheng J."/>
            <person name="Dai P."/>
            <person name="Han X."/>
            <person name="Huang E."/>
            <person name="Gao Y."/>
            <person name="Liu J."/>
            <person name="Shao H."/>
            <person name="Ye R."/>
            <person name="Li L."/>
            <person name="Wei W."/>
            <person name="Wang X."/>
            <person name="Wang C."/>
            <person name="Yang T."/>
            <person name="Huo Q."/>
            <person name="Li W."/>
            <person name="Guo W."/>
            <person name="Chen H."/>
            <person name="Zhou L."/>
            <person name="Ni X."/>
            <person name="Tian J."/>
            <person name="Zhou Y."/>
            <person name="Sheng Y."/>
            <person name="Liu T."/>
            <person name="Pan Y."/>
            <person name="Xia L."/>
            <person name="Li J."/>
            <person name="Zhao F."/>
            <person name="Cao W."/>
        </authorList>
    </citation>
    <scope>NUCLEOTIDE SEQUENCE</scope>
    <source>
        <strain evidence="1">Dsil-2018</strain>
    </source>
</reference>
<dbReference type="Proteomes" id="UP000821865">
    <property type="component" value="Chromosome 10"/>
</dbReference>
<organism evidence="1 2">
    <name type="scientific">Dermacentor silvarum</name>
    <name type="common">Tick</name>
    <dbReference type="NCBI Taxonomy" id="543639"/>
    <lineage>
        <taxon>Eukaryota</taxon>
        <taxon>Metazoa</taxon>
        <taxon>Ecdysozoa</taxon>
        <taxon>Arthropoda</taxon>
        <taxon>Chelicerata</taxon>
        <taxon>Arachnida</taxon>
        <taxon>Acari</taxon>
        <taxon>Parasitiformes</taxon>
        <taxon>Ixodida</taxon>
        <taxon>Ixodoidea</taxon>
        <taxon>Ixodidae</taxon>
        <taxon>Rhipicephalinae</taxon>
        <taxon>Dermacentor</taxon>
    </lineage>
</organism>
<dbReference type="EMBL" id="CM023479">
    <property type="protein sequence ID" value="KAH7973721.1"/>
    <property type="molecule type" value="Genomic_DNA"/>
</dbReference>
<sequence>MFDFQDMVSNPVMNRSTRSRASYTQSYLAPLTGPGCSTVLTLWQKKAIAKEKTKPPEYSRTLKHQEASAGQATGKSKRKPASRRFPPLPKDDFKIVVRPHQGLPVKNLTSPLLADAVIAACGRQISGEQFLLRIQPGSNIFIVSTPHQTVADYVRRIQTLSINGRPHSVNAYVATSHGTVTSGNVIRNIVDTHAQAWSACVEIHLLPAIKRSFVSCCSAVYMVSEVGSAKYFSLFLTGSPNSFQDCDPELDIFEEGISKFDGRYQIPLMMQAPGIVELE</sequence>
<evidence type="ECO:0000313" key="2">
    <source>
        <dbReference type="Proteomes" id="UP000821865"/>
    </source>
</evidence>
<evidence type="ECO:0000313" key="1">
    <source>
        <dbReference type="EMBL" id="KAH7973721.1"/>
    </source>
</evidence>
<accession>A0ACB8DMX2</accession>
<proteinExistence type="predicted"/>
<gene>
    <name evidence="1" type="ORF">HPB49_004184</name>
</gene>
<protein>
    <submittedName>
        <fullName evidence="1">Uncharacterized protein</fullName>
    </submittedName>
</protein>
<keyword evidence="2" id="KW-1185">Reference proteome</keyword>
<comment type="caution">
    <text evidence="1">The sequence shown here is derived from an EMBL/GenBank/DDBJ whole genome shotgun (WGS) entry which is preliminary data.</text>
</comment>
<name>A0ACB8DMX2_DERSI</name>